<accession>A0A0P1E3G8</accession>
<keyword evidence="1" id="KW-0175">Coiled coil</keyword>
<dbReference type="Pfam" id="PF20086">
    <property type="entry name" value="DUF6478"/>
    <property type="match status" value="1"/>
</dbReference>
<dbReference type="AlphaFoldDB" id="A0A0P1E3G8"/>
<dbReference type="EMBL" id="CYPS01000011">
    <property type="protein sequence ID" value="CUH41962.1"/>
    <property type="molecule type" value="Genomic_DNA"/>
</dbReference>
<reference evidence="3" key="1">
    <citation type="submission" date="2015-09" db="EMBL/GenBank/DDBJ databases">
        <authorList>
            <person name="Rodrigo-Torres L."/>
            <person name="Arahal D.R."/>
        </authorList>
    </citation>
    <scope>NUCLEOTIDE SEQUENCE [LARGE SCALE GENOMIC DNA]</scope>
    <source>
        <strain evidence="3">CECT 4293</strain>
    </source>
</reference>
<feature type="coiled-coil region" evidence="1">
    <location>
        <begin position="29"/>
        <end position="59"/>
    </location>
</feature>
<protein>
    <submittedName>
        <fullName evidence="2">Uncharacterized protein</fullName>
    </submittedName>
</protein>
<organism evidence="2 3">
    <name type="scientific">Ruegeria atlantica</name>
    <dbReference type="NCBI Taxonomy" id="81569"/>
    <lineage>
        <taxon>Bacteria</taxon>
        <taxon>Pseudomonadati</taxon>
        <taxon>Pseudomonadota</taxon>
        <taxon>Alphaproteobacteria</taxon>
        <taxon>Rhodobacterales</taxon>
        <taxon>Roseobacteraceae</taxon>
        <taxon>Ruegeria</taxon>
    </lineage>
</organism>
<sequence length="253" mass="28848">MGKLLERYLHRKTIARWQRAVQDAAGATNPQLRQQRDEARKLRAQLERLLQEANERLTLPLIGSKQFPKPLGTDWCWRPDLWRGPLPRPGLASIPRKVELDQQVKIFHDCALSEISVRQARNMDEKDLAAFGLGVEVFGFAGSFLSVSLDLPPEAVQGLTRQHLMRVDAQIETERPLDVTARLNIQHGPNTDSVPRSLDLSTSSNVLDFDLANLPLNERRIDKIWLDLVLTNPAMNRIVLRDLTLCRHHRADL</sequence>
<gene>
    <name evidence="2" type="ORF">RUM4293_00846</name>
</gene>
<name>A0A0P1E3G8_9RHOB</name>
<dbReference type="RefSeq" id="WP_058272087.1">
    <property type="nucleotide sequence ID" value="NZ_CYPS01000011.1"/>
</dbReference>
<dbReference type="InterPro" id="IPR045514">
    <property type="entry name" value="DUF6478"/>
</dbReference>
<proteinExistence type="predicted"/>
<evidence type="ECO:0000313" key="2">
    <source>
        <dbReference type="EMBL" id="CUH41962.1"/>
    </source>
</evidence>
<evidence type="ECO:0000256" key="1">
    <source>
        <dbReference type="SAM" id="Coils"/>
    </source>
</evidence>
<keyword evidence="3" id="KW-1185">Reference proteome</keyword>
<dbReference type="Proteomes" id="UP000050786">
    <property type="component" value="Unassembled WGS sequence"/>
</dbReference>
<evidence type="ECO:0000313" key="3">
    <source>
        <dbReference type="Proteomes" id="UP000050786"/>
    </source>
</evidence>